<dbReference type="EMBL" id="CAJHIS010000031">
    <property type="protein sequence ID" value="CAD6494767.1"/>
    <property type="molecule type" value="Genomic_DNA"/>
</dbReference>
<dbReference type="Proteomes" id="UP000634805">
    <property type="component" value="Unassembled WGS sequence"/>
</dbReference>
<evidence type="ECO:0000313" key="1">
    <source>
        <dbReference type="EMBL" id="CAD6493317.1"/>
    </source>
</evidence>
<sequence>MTGKTRFMRRKSEITLEEEDDPLEGVANLFDIAIVFSVALMLALVTYSSLPELISGEDVTIVKNPGTEDMEIIIKKGEQVEIQKITNETVKGTGKRLGTTYLLPSGEVVYVMETENGNT</sequence>
<gene>
    <name evidence="2" type="ORF">EMLJLAPB_00936</name>
    <name evidence="1" type="ORF">FFODKBPE_00473</name>
</gene>
<organism evidence="2 3">
    <name type="scientific">Candidatus Argoarchaeum ethanivorans</name>
    <dbReference type="NCBI Taxonomy" id="2608793"/>
    <lineage>
        <taxon>Archaea</taxon>
        <taxon>Methanobacteriati</taxon>
        <taxon>Methanobacteriota</taxon>
        <taxon>Stenosarchaea group</taxon>
        <taxon>Methanomicrobia</taxon>
        <taxon>Methanosarcinales</taxon>
        <taxon>Methanosarcinales incertae sedis</taxon>
        <taxon>GOM Arc I cluster</taxon>
        <taxon>Candidatus Argoarchaeum</taxon>
    </lineage>
</organism>
<evidence type="ECO:0008006" key="4">
    <source>
        <dbReference type="Google" id="ProtNLM"/>
    </source>
</evidence>
<reference evidence="2" key="1">
    <citation type="submission" date="2020-10" db="EMBL/GenBank/DDBJ databases">
        <authorList>
            <person name="Hahn C.J."/>
            <person name="Laso-Perez R."/>
            <person name="Vulcano F."/>
            <person name="Vaziourakis K.-M."/>
            <person name="Stokke R."/>
            <person name="Steen I.H."/>
            <person name="Teske A."/>
            <person name="Boetius A."/>
            <person name="Liebeke M."/>
            <person name="Amann R."/>
            <person name="Knittel K."/>
        </authorList>
    </citation>
    <scope>NUCLEOTIDE SEQUENCE</scope>
    <source>
        <strain evidence="2">Gfbio:e3339647-f889-4370-9287-4fb5cb688e4c:AG392D22_GoMArc1</strain>
        <strain evidence="1">Gfbio:e3339647-f889-4370-9287-4fb5cb688e4c:AG394J04_GoMArc1</strain>
    </source>
</reference>
<accession>A0A811TJX8</accession>
<name>A0A811TJX8_9EURY</name>
<dbReference type="EMBL" id="CAJHIP010000020">
    <property type="protein sequence ID" value="CAD6493317.1"/>
    <property type="molecule type" value="Genomic_DNA"/>
</dbReference>
<dbReference type="InterPro" id="IPR018676">
    <property type="entry name" value="DUF2149"/>
</dbReference>
<comment type="caution">
    <text evidence="2">The sequence shown here is derived from an EMBL/GenBank/DDBJ whole genome shotgun (WGS) entry which is preliminary data.</text>
</comment>
<evidence type="ECO:0000313" key="2">
    <source>
        <dbReference type="EMBL" id="CAD6494767.1"/>
    </source>
</evidence>
<dbReference type="Proteomes" id="UP000603056">
    <property type="component" value="Unassembled WGS sequence"/>
</dbReference>
<protein>
    <recommendedName>
        <fullName evidence="4">DUF2149 domain-containing protein</fullName>
    </recommendedName>
</protein>
<dbReference type="Pfam" id="PF09919">
    <property type="entry name" value="DUF2149"/>
    <property type="match status" value="1"/>
</dbReference>
<evidence type="ECO:0000313" key="3">
    <source>
        <dbReference type="Proteomes" id="UP000634805"/>
    </source>
</evidence>
<proteinExistence type="predicted"/>
<dbReference type="AlphaFoldDB" id="A0A811TJX8"/>